<keyword evidence="3" id="KW-1185">Reference proteome</keyword>
<dbReference type="InterPro" id="IPR009571">
    <property type="entry name" value="SUR7/Rim9-like_fungi"/>
</dbReference>
<evidence type="ECO:0000256" key="1">
    <source>
        <dbReference type="SAM" id="Phobius"/>
    </source>
</evidence>
<dbReference type="EMBL" id="JAOTPV010000011">
    <property type="protein sequence ID" value="KAJ4476626.1"/>
    <property type="molecule type" value="Genomic_DNA"/>
</dbReference>
<feature type="transmembrane region" description="Helical" evidence="1">
    <location>
        <begin position="46"/>
        <end position="63"/>
    </location>
</feature>
<proteinExistence type="predicted"/>
<dbReference type="GO" id="GO:0031505">
    <property type="term" value="P:fungal-type cell wall organization"/>
    <property type="evidence" value="ECO:0007669"/>
    <property type="project" value="TreeGrafter"/>
</dbReference>
<protein>
    <submittedName>
        <fullName evidence="2">Actin cortical patch SUR7/pH-response regulator pali</fullName>
    </submittedName>
</protein>
<dbReference type="InterPro" id="IPR052413">
    <property type="entry name" value="SUR7_domain"/>
</dbReference>
<dbReference type="GO" id="GO:0005886">
    <property type="term" value="C:plasma membrane"/>
    <property type="evidence" value="ECO:0007669"/>
    <property type="project" value="InterPro"/>
</dbReference>
<accession>A0A9W9DMW3</accession>
<dbReference type="AlphaFoldDB" id="A0A9W9DMW3"/>
<dbReference type="Pfam" id="PF06687">
    <property type="entry name" value="SUR7"/>
    <property type="match status" value="1"/>
</dbReference>
<dbReference type="OrthoDB" id="3349852at2759"/>
<dbReference type="GO" id="GO:0051285">
    <property type="term" value="C:cell cortex of cell tip"/>
    <property type="evidence" value="ECO:0007669"/>
    <property type="project" value="TreeGrafter"/>
</dbReference>
<evidence type="ECO:0000313" key="3">
    <source>
        <dbReference type="Proteomes" id="UP001150266"/>
    </source>
</evidence>
<evidence type="ECO:0000313" key="2">
    <source>
        <dbReference type="EMBL" id="KAJ4476626.1"/>
    </source>
</evidence>
<keyword evidence="1" id="KW-0472">Membrane</keyword>
<dbReference type="PANTHER" id="PTHR28019">
    <property type="entry name" value="CELL MEMBRANE PROTEIN YLR413W-RELATED"/>
    <property type="match status" value="1"/>
</dbReference>
<gene>
    <name evidence="2" type="ORF">J3R30DRAFT_3373601</name>
</gene>
<sequence length="270" mass="29301">MRGELCIGFASFLSFAAMVLLIFTHIGQINTSTVPRGIYMARMNVSQYGCGLLFSLIFFLSNIDRDALHQALFDPIDDLYTSNPSAPLLEAQGLRQFYDFGLYSHCGYVNDSAGICSNETVGYPYKPYDYVVGDMAANYSIITSSVITGGSFRDSNYLGQSTKAAYWLILLGTILAAISFFSGVAKHSLTFFLSAVFSAIGSLFVLVGATIWTVIIKKSSGVSTIIIGTDPTPIGIYVSLGPGLFLTWAAFVCLFVSMIPYLISCCTYRG</sequence>
<name>A0A9W9DMW3_9AGAR</name>
<comment type="caution">
    <text evidence="2">The sequence shown here is derived from an EMBL/GenBank/DDBJ whole genome shotgun (WGS) entry which is preliminary data.</text>
</comment>
<keyword evidence="1" id="KW-0812">Transmembrane</keyword>
<feature type="transmembrane region" description="Helical" evidence="1">
    <location>
        <begin position="191"/>
        <end position="215"/>
    </location>
</feature>
<reference evidence="2" key="1">
    <citation type="submission" date="2022-08" db="EMBL/GenBank/DDBJ databases">
        <title>A Global Phylogenomic Analysis of the Shiitake Genus Lentinula.</title>
        <authorList>
            <consortium name="DOE Joint Genome Institute"/>
            <person name="Sierra-Patev S."/>
            <person name="Min B."/>
            <person name="Naranjo-Ortiz M."/>
            <person name="Looney B."/>
            <person name="Konkel Z."/>
            <person name="Slot J.C."/>
            <person name="Sakamoto Y."/>
            <person name="Steenwyk J.L."/>
            <person name="Rokas A."/>
            <person name="Carro J."/>
            <person name="Camarero S."/>
            <person name="Ferreira P."/>
            <person name="Molpeceres G."/>
            <person name="Ruiz-Duenas F.J."/>
            <person name="Serrano A."/>
            <person name="Henrissat B."/>
            <person name="Drula E."/>
            <person name="Hughes K.W."/>
            <person name="Mata J.L."/>
            <person name="Ishikawa N.K."/>
            <person name="Vargas-Isla R."/>
            <person name="Ushijima S."/>
            <person name="Smith C.A."/>
            <person name="Ahrendt S."/>
            <person name="Andreopoulos W."/>
            <person name="He G."/>
            <person name="Labutti K."/>
            <person name="Lipzen A."/>
            <person name="Ng V."/>
            <person name="Riley R."/>
            <person name="Sandor L."/>
            <person name="Barry K."/>
            <person name="Martinez A.T."/>
            <person name="Xiao Y."/>
            <person name="Gibbons J.G."/>
            <person name="Terashima K."/>
            <person name="Grigoriev I.V."/>
            <person name="Hibbett D.S."/>
        </authorList>
    </citation>
    <scope>NUCLEOTIDE SEQUENCE</scope>
    <source>
        <strain evidence="2">JLM2183</strain>
    </source>
</reference>
<organism evidence="2 3">
    <name type="scientific">Lentinula aciculospora</name>
    <dbReference type="NCBI Taxonomy" id="153920"/>
    <lineage>
        <taxon>Eukaryota</taxon>
        <taxon>Fungi</taxon>
        <taxon>Dikarya</taxon>
        <taxon>Basidiomycota</taxon>
        <taxon>Agaricomycotina</taxon>
        <taxon>Agaricomycetes</taxon>
        <taxon>Agaricomycetidae</taxon>
        <taxon>Agaricales</taxon>
        <taxon>Marasmiineae</taxon>
        <taxon>Omphalotaceae</taxon>
        <taxon>Lentinula</taxon>
    </lineage>
</organism>
<feature type="transmembrane region" description="Helical" evidence="1">
    <location>
        <begin position="236"/>
        <end position="263"/>
    </location>
</feature>
<feature type="transmembrane region" description="Helical" evidence="1">
    <location>
        <begin position="164"/>
        <end position="185"/>
    </location>
</feature>
<keyword evidence="1" id="KW-1133">Transmembrane helix</keyword>
<feature type="transmembrane region" description="Helical" evidence="1">
    <location>
        <begin position="7"/>
        <end position="26"/>
    </location>
</feature>
<dbReference type="PANTHER" id="PTHR28019:SF2">
    <property type="entry name" value="CELL MEMBRANE PROTEIN YLR413W-RELATED"/>
    <property type="match status" value="1"/>
</dbReference>
<dbReference type="Proteomes" id="UP001150266">
    <property type="component" value="Unassembled WGS sequence"/>
</dbReference>